<accession>A0A6I4P793</accession>
<dbReference type="AlphaFoldDB" id="A0A6I4P793"/>
<dbReference type="EMBL" id="WSTA01000068">
    <property type="protein sequence ID" value="MWB99597.1"/>
    <property type="molecule type" value="Genomic_DNA"/>
</dbReference>
<feature type="compositionally biased region" description="Basic and acidic residues" evidence="1">
    <location>
        <begin position="1"/>
        <end position="13"/>
    </location>
</feature>
<evidence type="ECO:0000313" key="3">
    <source>
        <dbReference type="Proteomes" id="UP000438182"/>
    </source>
</evidence>
<proteinExistence type="predicted"/>
<name>A0A6I4P793_9MICO</name>
<dbReference type="Proteomes" id="UP000438182">
    <property type="component" value="Unassembled WGS sequence"/>
</dbReference>
<comment type="caution">
    <text evidence="2">The sequence shown here is derived from an EMBL/GenBank/DDBJ whole genome shotgun (WGS) entry which is preliminary data.</text>
</comment>
<feature type="region of interest" description="Disordered" evidence="1">
    <location>
        <begin position="1"/>
        <end position="66"/>
    </location>
</feature>
<keyword evidence="3" id="KW-1185">Reference proteome</keyword>
<protein>
    <submittedName>
        <fullName evidence="2">Uncharacterized protein</fullName>
    </submittedName>
</protein>
<sequence>MSDSGDEQRRQGDDEPGLEPEATADGTGDQAPVEPDAPVDAPEPVAPGPDPVAADAPATDAAAAET</sequence>
<reference evidence="2 3" key="1">
    <citation type="submission" date="2019-12" db="EMBL/GenBank/DDBJ databases">
        <authorList>
            <person name="Kim Y.S."/>
        </authorList>
    </citation>
    <scope>NUCLEOTIDE SEQUENCE [LARGE SCALE GENOMIC DNA]</scope>
    <source>
        <strain evidence="2 3">MMS17-SY077</strain>
    </source>
</reference>
<organism evidence="2 3">
    <name type="scientific">Agromyces seonyuensis</name>
    <dbReference type="NCBI Taxonomy" id="2662446"/>
    <lineage>
        <taxon>Bacteria</taxon>
        <taxon>Bacillati</taxon>
        <taxon>Actinomycetota</taxon>
        <taxon>Actinomycetes</taxon>
        <taxon>Micrococcales</taxon>
        <taxon>Microbacteriaceae</taxon>
        <taxon>Agromyces</taxon>
    </lineage>
</organism>
<feature type="compositionally biased region" description="Low complexity" evidence="1">
    <location>
        <begin position="31"/>
        <end position="43"/>
    </location>
</feature>
<evidence type="ECO:0000313" key="2">
    <source>
        <dbReference type="EMBL" id="MWB99597.1"/>
    </source>
</evidence>
<feature type="non-terminal residue" evidence="2">
    <location>
        <position position="66"/>
    </location>
</feature>
<gene>
    <name evidence="2" type="ORF">GB864_13685</name>
</gene>
<evidence type="ECO:0000256" key="1">
    <source>
        <dbReference type="SAM" id="MobiDB-lite"/>
    </source>
</evidence>
<feature type="compositionally biased region" description="Low complexity" evidence="1">
    <location>
        <begin position="51"/>
        <end position="66"/>
    </location>
</feature>